<reference evidence="2" key="1">
    <citation type="submission" date="2016-11" db="UniProtKB">
        <authorList>
            <consortium name="WormBaseParasite"/>
        </authorList>
    </citation>
    <scope>IDENTIFICATION</scope>
</reference>
<dbReference type="Proteomes" id="UP000095283">
    <property type="component" value="Unplaced"/>
</dbReference>
<accession>A0A1I7WRY6</accession>
<dbReference type="WBParaSite" id="Hba_07846">
    <property type="protein sequence ID" value="Hba_07846"/>
    <property type="gene ID" value="Hba_07846"/>
</dbReference>
<evidence type="ECO:0000313" key="1">
    <source>
        <dbReference type="Proteomes" id="UP000095283"/>
    </source>
</evidence>
<organism evidence="1 2">
    <name type="scientific">Heterorhabditis bacteriophora</name>
    <name type="common">Entomopathogenic nematode worm</name>
    <dbReference type="NCBI Taxonomy" id="37862"/>
    <lineage>
        <taxon>Eukaryota</taxon>
        <taxon>Metazoa</taxon>
        <taxon>Ecdysozoa</taxon>
        <taxon>Nematoda</taxon>
        <taxon>Chromadorea</taxon>
        <taxon>Rhabditida</taxon>
        <taxon>Rhabditina</taxon>
        <taxon>Rhabditomorpha</taxon>
        <taxon>Strongyloidea</taxon>
        <taxon>Heterorhabditidae</taxon>
        <taxon>Heterorhabditis</taxon>
    </lineage>
</organism>
<sequence>MGTRYKLIVYDVVANCNRMKDSTFIMKNTWYMQTCEEHLFHSRVFVEQLRNDRKIQQRLE</sequence>
<evidence type="ECO:0000313" key="2">
    <source>
        <dbReference type="WBParaSite" id="Hba_07846"/>
    </source>
</evidence>
<keyword evidence="1" id="KW-1185">Reference proteome</keyword>
<protein>
    <submittedName>
        <fullName evidence="2">Helitron helicase</fullName>
    </submittedName>
</protein>
<name>A0A1I7WRY6_HETBA</name>
<dbReference type="AlphaFoldDB" id="A0A1I7WRY6"/>
<proteinExistence type="predicted"/>